<evidence type="ECO:0000313" key="1">
    <source>
        <dbReference type="EnsemblPlants" id="TuG1812G0300003750.01.T04"/>
    </source>
</evidence>
<gene>
    <name evidence="1" type="primary">LOC125545105</name>
</gene>
<organism evidence="1 2">
    <name type="scientific">Triticum urartu</name>
    <name type="common">Red wild einkorn</name>
    <name type="synonym">Crithodium urartu</name>
    <dbReference type="NCBI Taxonomy" id="4572"/>
    <lineage>
        <taxon>Eukaryota</taxon>
        <taxon>Viridiplantae</taxon>
        <taxon>Streptophyta</taxon>
        <taxon>Embryophyta</taxon>
        <taxon>Tracheophyta</taxon>
        <taxon>Spermatophyta</taxon>
        <taxon>Magnoliopsida</taxon>
        <taxon>Liliopsida</taxon>
        <taxon>Poales</taxon>
        <taxon>Poaceae</taxon>
        <taxon>BOP clade</taxon>
        <taxon>Pooideae</taxon>
        <taxon>Triticodae</taxon>
        <taxon>Triticeae</taxon>
        <taxon>Triticinae</taxon>
        <taxon>Triticum</taxon>
    </lineage>
</organism>
<dbReference type="GO" id="GO:0000460">
    <property type="term" value="P:maturation of 5.8S rRNA"/>
    <property type="evidence" value="ECO:0007669"/>
    <property type="project" value="TreeGrafter"/>
</dbReference>
<evidence type="ECO:0000313" key="2">
    <source>
        <dbReference type="Proteomes" id="UP000015106"/>
    </source>
</evidence>
<dbReference type="GO" id="GO:0030687">
    <property type="term" value="C:preribosome, large subunit precursor"/>
    <property type="evidence" value="ECO:0007669"/>
    <property type="project" value="TreeGrafter"/>
</dbReference>
<dbReference type="Pfam" id="PF04031">
    <property type="entry name" value="Las1"/>
    <property type="match status" value="1"/>
</dbReference>
<sequence>MWTEAGHGRSFTVALSGSGKLQKAPCSSLATIHTPLAPPWQRVVAFSPKRNGATPPVGLVGFGLAARLGSVPMEAAEDAGEAGGGRSTARKLVPWSSWAEWRFVRDAIFSPYPDPGAALRRIAAWRSRGCLPIPVEVTAALFEIRLRDPFFRNGVASDDKLESDEMLALLYSMAIIRLVNGFMESPHKETGRSISDLAETVGVPRILVDIRHESSHRGIPSLRLLRLAAIKAFDWLKCNYWDSQTSAIPDVRLELNSVLHDIAQSLKGKDSESAKSGSKRKRSQKHILNAIKYVRQLYYTCPTEAVSVLLEFCQLDAPEISENSDIHQSDSLDVNHSSDVQIQNQISNGDMKTIITKLSEKEPRVLLGLLKSVIEMIEARNDLEHKGGSYVCLPAESSTMKNLCSLVLWIVTSIKELKDSGRIGLVHEIGVLSSDRNAVPRFCLAKLLQKLLSLPAIGERCIADAALLLIEMVGNNNMKEKLRKLPLLSLRRSPKDTLLESRILSNGQESVESATQKLEAFKLQLRKPDNASLAENGTEGTLNTSMPEKRNRWSIVKSWTPCPLGMIPCSYSSTAVLPVLDVIDDELKHDTAEHGNFEPDGQIEIFDSYSYPEQQLDGEGILEISRSPPEHGISDMPEMASGLRGTLLVGGGWKKLTEEELLSIKSSMKILL</sequence>
<protein>
    <submittedName>
        <fullName evidence="1">Uncharacterized protein</fullName>
    </submittedName>
</protein>
<dbReference type="InterPro" id="IPR007174">
    <property type="entry name" value="Las1"/>
</dbReference>
<dbReference type="GeneID" id="125545105"/>
<dbReference type="AlphaFoldDB" id="A0A8R7PW21"/>
<dbReference type="EnsemblPlants" id="TuG1812G0300003750.01.T04">
    <property type="protein sequence ID" value="TuG1812G0300003750.01.T04"/>
    <property type="gene ID" value="TuG1812G0300003750.01"/>
</dbReference>
<accession>A0A8R7PW21</accession>
<dbReference type="Proteomes" id="UP000015106">
    <property type="component" value="Chromosome 3"/>
</dbReference>
<reference evidence="1" key="2">
    <citation type="submission" date="2018-03" db="EMBL/GenBank/DDBJ databases">
        <title>The Triticum urartu genome reveals the dynamic nature of wheat genome evolution.</title>
        <authorList>
            <person name="Ling H."/>
            <person name="Ma B."/>
            <person name="Shi X."/>
            <person name="Liu H."/>
            <person name="Dong L."/>
            <person name="Sun H."/>
            <person name="Cao Y."/>
            <person name="Gao Q."/>
            <person name="Zheng S."/>
            <person name="Li Y."/>
            <person name="Yu Y."/>
            <person name="Du H."/>
            <person name="Qi M."/>
            <person name="Li Y."/>
            <person name="Yu H."/>
            <person name="Cui Y."/>
            <person name="Wang N."/>
            <person name="Chen C."/>
            <person name="Wu H."/>
            <person name="Zhao Y."/>
            <person name="Zhang J."/>
            <person name="Li Y."/>
            <person name="Zhou W."/>
            <person name="Zhang B."/>
            <person name="Hu W."/>
            <person name="Eijk M."/>
            <person name="Tang J."/>
            <person name="Witsenboer H."/>
            <person name="Zhao S."/>
            <person name="Li Z."/>
            <person name="Zhang A."/>
            <person name="Wang D."/>
            <person name="Liang C."/>
        </authorList>
    </citation>
    <scope>NUCLEOTIDE SEQUENCE [LARGE SCALE GENOMIC DNA]</scope>
    <source>
        <strain evidence="1">cv. G1812</strain>
    </source>
</reference>
<reference evidence="1" key="3">
    <citation type="submission" date="2022-06" db="UniProtKB">
        <authorList>
            <consortium name="EnsemblPlants"/>
        </authorList>
    </citation>
    <scope>IDENTIFICATION</scope>
</reference>
<dbReference type="PANTHER" id="PTHR15002">
    <property type="entry name" value="RIBOSOMAL BIOGENESIS PROTEIN LAS1L"/>
    <property type="match status" value="1"/>
</dbReference>
<keyword evidence="2" id="KW-1185">Reference proteome</keyword>
<dbReference type="PANTHER" id="PTHR15002:SF0">
    <property type="entry name" value="RIBOSOMAL BIOGENESIS PROTEIN LAS1L"/>
    <property type="match status" value="1"/>
</dbReference>
<dbReference type="RefSeq" id="XP_048564929.1">
    <property type="nucleotide sequence ID" value="XM_048708972.1"/>
</dbReference>
<proteinExistence type="predicted"/>
<dbReference type="Gramene" id="TuG1812G0300003750.01.T04">
    <property type="protein sequence ID" value="TuG1812G0300003750.01.T04"/>
    <property type="gene ID" value="TuG1812G0300003750.01"/>
</dbReference>
<dbReference type="GO" id="GO:0004519">
    <property type="term" value="F:endonuclease activity"/>
    <property type="evidence" value="ECO:0007669"/>
    <property type="project" value="InterPro"/>
</dbReference>
<dbReference type="GO" id="GO:0000470">
    <property type="term" value="P:maturation of LSU-rRNA"/>
    <property type="evidence" value="ECO:0007669"/>
    <property type="project" value="TreeGrafter"/>
</dbReference>
<dbReference type="GO" id="GO:0090730">
    <property type="term" value="C:Las1 complex"/>
    <property type="evidence" value="ECO:0007669"/>
    <property type="project" value="InterPro"/>
</dbReference>
<reference evidence="2" key="1">
    <citation type="journal article" date="2013" name="Nature">
        <title>Draft genome of the wheat A-genome progenitor Triticum urartu.</title>
        <authorList>
            <person name="Ling H.Q."/>
            <person name="Zhao S."/>
            <person name="Liu D."/>
            <person name="Wang J."/>
            <person name="Sun H."/>
            <person name="Zhang C."/>
            <person name="Fan H."/>
            <person name="Li D."/>
            <person name="Dong L."/>
            <person name="Tao Y."/>
            <person name="Gao C."/>
            <person name="Wu H."/>
            <person name="Li Y."/>
            <person name="Cui Y."/>
            <person name="Guo X."/>
            <person name="Zheng S."/>
            <person name="Wang B."/>
            <person name="Yu K."/>
            <person name="Liang Q."/>
            <person name="Yang W."/>
            <person name="Lou X."/>
            <person name="Chen J."/>
            <person name="Feng M."/>
            <person name="Jian J."/>
            <person name="Zhang X."/>
            <person name="Luo G."/>
            <person name="Jiang Y."/>
            <person name="Liu J."/>
            <person name="Wang Z."/>
            <person name="Sha Y."/>
            <person name="Zhang B."/>
            <person name="Wu H."/>
            <person name="Tang D."/>
            <person name="Shen Q."/>
            <person name="Xue P."/>
            <person name="Zou S."/>
            <person name="Wang X."/>
            <person name="Liu X."/>
            <person name="Wang F."/>
            <person name="Yang Y."/>
            <person name="An X."/>
            <person name="Dong Z."/>
            <person name="Zhang K."/>
            <person name="Zhang X."/>
            <person name="Luo M.C."/>
            <person name="Dvorak J."/>
            <person name="Tong Y."/>
            <person name="Wang J."/>
            <person name="Yang H."/>
            <person name="Li Z."/>
            <person name="Wang D."/>
            <person name="Zhang A."/>
            <person name="Wang J."/>
        </authorList>
    </citation>
    <scope>NUCLEOTIDE SEQUENCE</scope>
    <source>
        <strain evidence="2">cv. G1812</strain>
    </source>
</reference>
<name>A0A8R7PW21_TRIUA</name>